<dbReference type="PANTHER" id="PTHR11266">
    <property type="entry name" value="PEROXISOMAL MEMBRANE PROTEIN 2, PXMP2 MPV17"/>
    <property type="match status" value="1"/>
</dbReference>
<dbReference type="OrthoDB" id="430207at2759"/>
<comment type="similarity">
    <text evidence="2 6">Belongs to the peroxisomal membrane protein PXMP2/4 family.</text>
</comment>
<sequence length="108" mass="11756">MYRKFVAFQGRHPVFASAATGGAVMSLGDSAVQLADSGTWDCQRNAVVSAYNGGISPFFYYWWQRLDAIWPGTGVAAVARKTLTNQVMVAPFNSALFLTWSTAIEPES</sequence>
<evidence type="ECO:0000313" key="7">
    <source>
        <dbReference type="EMBL" id="CAE7697711.1"/>
    </source>
</evidence>
<accession>A0A812WW79</accession>
<evidence type="ECO:0000256" key="1">
    <source>
        <dbReference type="ARBA" id="ARBA00004141"/>
    </source>
</evidence>
<keyword evidence="8" id="KW-1185">Reference proteome</keyword>
<dbReference type="InterPro" id="IPR007248">
    <property type="entry name" value="Mpv17_PMP22"/>
</dbReference>
<dbReference type="GO" id="GO:0016020">
    <property type="term" value="C:membrane"/>
    <property type="evidence" value="ECO:0007669"/>
    <property type="project" value="UniProtKB-SubCell"/>
</dbReference>
<dbReference type="AlphaFoldDB" id="A0A812WW79"/>
<keyword evidence="4" id="KW-1133">Transmembrane helix</keyword>
<comment type="subcellular location">
    <subcellularLocation>
        <location evidence="1">Membrane</location>
        <topology evidence="1">Multi-pass membrane protein</topology>
    </subcellularLocation>
</comment>
<organism evidence="7 8">
    <name type="scientific">Symbiodinium pilosum</name>
    <name type="common">Dinoflagellate</name>
    <dbReference type="NCBI Taxonomy" id="2952"/>
    <lineage>
        <taxon>Eukaryota</taxon>
        <taxon>Sar</taxon>
        <taxon>Alveolata</taxon>
        <taxon>Dinophyceae</taxon>
        <taxon>Suessiales</taxon>
        <taxon>Symbiodiniaceae</taxon>
        <taxon>Symbiodinium</taxon>
    </lineage>
</organism>
<evidence type="ECO:0000256" key="3">
    <source>
        <dbReference type="ARBA" id="ARBA00022692"/>
    </source>
</evidence>
<evidence type="ECO:0000256" key="6">
    <source>
        <dbReference type="RuleBase" id="RU363053"/>
    </source>
</evidence>
<protein>
    <submittedName>
        <fullName evidence="7">Mpv17l2 protein</fullName>
    </submittedName>
</protein>
<dbReference type="GO" id="GO:0005737">
    <property type="term" value="C:cytoplasm"/>
    <property type="evidence" value="ECO:0007669"/>
    <property type="project" value="TreeGrafter"/>
</dbReference>
<keyword evidence="3" id="KW-0812">Transmembrane</keyword>
<proteinExistence type="inferred from homology"/>
<keyword evidence="5" id="KW-0472">Membrane</keyword>
<evidence type="ECO:0000256" key="2">
    <source>
        <dbReference type="ARBA" id="ARBA00006824"/>
    </source>
</evidence>
<comment type="caution">
    <text evidence="7">The sequence shown here is derived from an EMBL/GenBank/DDBJ whole genome shotgun (WGS) entry which is preliminary data.</text>
</comment>
<dbReference type="EMBL" id="CAJNIZ010044681">
    <property type="protein sequence ID" value="CAE7697711.1"/>
    <property type="molecule type" value="Genomic_DNA"/>
</dbReference>
<evidence type="ECO:0000256" key="4">
    <source>
        <dbReference type="ARBA" id="ARBA00022989"/>
    </source>
</evidence>
<evidence type="ECO:0000256" key="5">
    <source>
        <dbReference type="ARBA" id="ARBA00023136"/>
    </source>
</evidence>
<dbReference type="Proteomes" id="UP000649617">
    <property type="component" value="Unassembled WGS sequence"/>
</dbReference>
<reference evidence="7" key="1">
    <citation type="submission" date="2021-02" db="EMBL/GenBank/DDBJ databases">
        <authorList>
            <person name="Dougan E. K."/>
            <person name="Rhodes N."/>
            <person name="Thang M."/>
            <person name="Chan C."/>
        </authorList>
    </citation>
    <scope>NUCLEOTIDE SEQUENCE</scope>
</reference>
<name>A0A812WW79_SYMPI</name>
<gene>
    <name evidence="7" type="primary">mpv17l2</name>
    <name evidence="7" type="ORF">SPIL2461_LOCUS19595</name>
</gene>
<evidence type="ECO:0000313" key="8">
    <source>
        <dbReference type="Proteomes" id="UP000649617"/>
    </source>
</evidence>